<evidence type="ECO:0000313" key="4">
    <source>
        <dbReference type="Proteomes" id="UP000239867"/>
    </source>
</evidence>
<evidence type="ECO:0000313" key="3">
    <source>
        <dbReference type="EMBL" id="AVD70400.1"/>
    </source>
</evidence>
<evidence type="ECO:0000256" key="1">
    <source>
        <dbReference type="SAM" id="MobiDB-lite"/>
    </source>
</evidence>
<accession>A0A2L1GL44</accession>
<sequence>MEHCNTILSQVLRVFPRHEFEQVRRAVLPKVHRRAVSVWTQFVVMMTGQLTGRDSLRGIMATFSPQLHKLYHLGLDSFSRSSLARASEGTPRSSLRKCFRRFWPVVRPSLHPGKSSTSRTEARSICLTPR</sequence>
<organism evidence="3 4">
    <name type="scientific">Desulfobulbus oralis</name>
    <dbReference type="NCBI Taxonomy" id="1986146"/>
    <lineage>
        <taxon>Bacteria</taxon>
        <taxon>Pseudomonadati</taxon>
        <taxon>Thermodesulfobacteriota</taxon>
        <taxon>Desulfobulbia</taxon>
        <taxon>Desulfobulbales</taxon>
        <taxon>Desulfobulbaceae</taxon>
        <taxon>Desulfobulbus</taxon>
    </lineage>
</organism>
<gene>
    <name evidence="3" type="ORF">CAY53_01985</name>
</gene>
<dbReference type="KEGG" id="deo:CAY53_01985"/>
<reference evidence="3 4" key="1">
    <citation type="journal article" date="2018" name="MBio">
        <title>Insights into the evolution of host association through the isolation and characterization of a novel human periodontal pathobiont, Desulfobulbus oralis.</title>
        <authorList>
            <person name="Cross K.L."/>
            <person name="Chirania P."/>
            <person name="Xiong W."/>
            <person name="Beall C.J."/>
            <person name="Elkins J.G."/>
            <person name="Giannone R.J."/>
            <person name="Griffen A.L."/>
            <person name="Guss A.M."/>
            <person name="Hettich R.L."/>
            <person name="Joshi S.S."/>
            <person name="Mokrzan E.M."/>
            <person name="Martin R.K."/>
            <person name="Zhulin I.B."/>
            <person name="Leys E.J."/>
            <person name="Podar M."/>
        </authorList>
    </citation>
    <scope>NUCLEOTIDE SEQUENCE [LARGE SCALE GENOMIC DNA]</scope>
    <source>
        <strain evidence="3 4">ORNL</strain>
    </source>
</reference>
<dbReference type="Pfam" id="PF14294">
    <property type="entry name" value="DUF4372"/>
    <property type="match status" value="1"/>
</dbReference>
<dbReference type="OrthoDB" id="5411425at2"/>
<dbReference type="Proteomes" id="UP000239867">
    <property type="component" value="Chromosome"/>
</dbReference>
<evidence type="ECO:0000259" key="2">
    <source>
        <dbReference type="Pfam" id="PF14294"/>
    </source>
</evidence>
<feature type="domain" description="DUF4372" evidence="2">
    <location>
        <begin position="3"/>
        <end position="75"/>
    </location>
</feature>
<feature type="region of interest" description="Disordered" evidence="1">
    <location>
        <begin position="111"/>
        <end position="130"/>
    </location>
</feature>
<protein>
    <recommendedName>
        <fullName evidence="2">DUF4372 domain-containing protein</fullName>
    </recommendedName>
</protein>
<dbReference type="EMBL" id="CP021255">
    <property type="protein sequence ID" value="AVD70400.1"/>
    <property type="molecule type" value="Genomic_DNA"/>
</dbReference>
<proteinExistence type="predicted"/>
<name>A0A2L1GL44_9BACT</name>
<keyword evidence="4" id="KW-1185">Reference proteome</keyword>
<dbReference type="InterPro" id="IPR025399">
    <property type="entry name" value="DUF4372"/>
</dbReference>
<dbReference type="AlphaFoldDB" id="A0A2L1GL44"/>